<evidence type="ECO:0000313" key="13">
    <source>
        <dbReference type="Proteomes" id="UP001194580"/>
    </source>
</evidence>
<dbReference type="PANTHER" id="PTHR24223:SF356">
    <property type="entry name" value="ATP-BINDING CASSETTE TRANSPORTER ABC4"/>
    <property type="match status" value="1"/>
</dbReference>
<dbReference type="SUPFAM" id="SSF52540">
    <property type="entry name" value="P-loop containing nucleoside triphosphate hydrolases"/>
    <property type="match status" value="2"/>
</dbReference>
<feature type="region of interest" description="Disordered" evidence="8">
    <location>
        <begin position="1476"/>
        <end position="1506"/>
    </location>
</feature>
<feature type="compositionally biased region" description="Low complexity" evidence="8">
    <location>
        <begin position="1476"/>
        <end position="1490"/>
    </location>
</feature>
<dbReference type="EMBL" id="JAAAIL010000846">
    <property type="protein sequence ID" value="KAG0272854.1"/>
    <property type="molecule type" value="Genomic_DNA"/>
</dbReference>
<keyword evidence="5" id="KW-0067">ATP-binding</keyword>
<dbReference type="InterPro" id="IPR017871">
    <property type="entry name" value="ABC_transporter-like_CS"/>
</dbReference>
<feature type="region of interest" description="Disordered" evidence="8">
    <location>
        <begin position="611"/>
        <end position="630"/>
    </location>
</feature>
<keyword evidence="4" id="KW-0547">Nucleotide-binding</keyword>
<dbReference type="Gene3D" id="3.40.50.300">
    <property type="entry name" value="P-loop containing nucleotide triphosphate hydrolases"/>
    <property type="match status" value="2"/>
</dbReference>
<feature type="transmembrane region" description="Helical" evidence="9">
    <location>
        <begin position="974"/>
        <end position="997"/>
    </location>
</feature>
<dbReference type="GO" id="GO:0016020">
    <property type="term" value="C:membrane"/>
    <property type="evidence" value="ECO:0007669"/>
    <property type="project" value="UniProtKB-SubCell"/>
</dbReference>
<feature type="region of interest" description="Disordered" evidence="8">
    <location>
        <begin position="680"/>
        <end position="701"/>
    </location>
</feature>
<dbReference type="GO" id="GO:0140359">
    <property type="term" value="F:ABC-type transporter activity"/>
    <property type="evidence" value="ECO:0007669"/>
    <property type="project" value="InterPro"/>
</dbReference>
<dbReference type="PROSITE" id="PS00211">
    <property type="entry name" value="ABC_TRANSPORTER_1"/>
    <property type="match status" value="2"/>
</dbReference>
<feature type="compositionally biased region" description="Polar residues" evidence="8">
    <location>
        <begin position="681"/>
        <end position="699"/>
    </location>
</feature>
<evidence type="ECO:0000256" key="4">
    <source>
        <dbReference type="ARBA" id="ARBA00022741"/>
    </source>
</evidence>
<dbReference type="CDD" id="cd03244">
    <property type="entry name" value="ABCC_MRP_domain2"/>
    <property type="match status" value="1"/>
</dbReference>
<dbReference type="FunFam" id="3.40.50.300:FF:000565">
    <property type="entry name" value="ABC bile acid transporter"/>
    <property type="match status" value="1"/>
</dbReference>
<feature type="domain" description="ABC transporter" evidence="10">
    <location>
        <begin position="688"/>
        <end position="927"/>
    </location>
</feature>
<feature type="domain" description="ABC transporter" evidence="10">
    <location>
        <begin position="1354"/>
        <end position="1620"/>
    </location>
</feature>
<proteinExistence type="predicted"/>
<feature type="transmembrane region" description="Helical" evidence="9">
    <location>
        <begin position="449"/>
        <end position="473"/>
    </location>
</feature>
<dbReference type="GO" id="GO:0005524">
    <property type="term" value="F:ATP binding"/>
    <property type="evidence" value="ECO:0007669"/>
    <property type="project" value="UniProtKB-KW"/>
</dbReference>
<evidence type="ECO:0000256" key="9">
    <source>
        <dbReference type="SAM" id="Phobius"/>
    </source>
</evidence>
<evidence type="ECO:0000313" key="12">
    <source>
        <dbReference type="EMBL" id="KAG0272854.1"/>
    </source>
</evidence>
<keyword evidence="3 9" id="KW-0812">Transmembrane</keyword>
<evidence type="ECO:0000259" key="11">
    <source>
        <dbReference type="PROSITE" id="PS50929"/>
    </source>
</evidence>
<evidence type="ECO:0000259" key="10">
    <source>
        <dbReference type="PROSITE" id="PS50893"/>
    </source>
</evidence>
<dbReference type="PROSITE" id="PS50929">
    <property type="entry name" value="ABC_TM1F"/>
    <property type="match status" value="2"/>
</dbReference>
<feature type="transmembrane region" description="Helical" evidence="9">
    <location>
        <begin position="1173"/>
        <end position="1193"/>
    </location>
</feature>
<dbReference type="SMART" id="SM00382">
    <property type="entry name" value="AAA"/>
    <property type="match status" value="2"/>
</dbReference>
<comment type="caution">
    <text evidence="12">The sequence shown here is derived from an EMBL/GenBank/DDBJ whole genome shotgun (WGS) entry which is preliminary data.</text>
</comment>
<evidence type="ECO:0000256" key="7">
    <source>
        <dbReference type="ARBA" id="ARBA00023136"/>
    </source>
</evidence>
<protein>
    <submittedName>
        <fullName evidence="12">Uncharacterized protein</fullName>
    </submittedName>
</protein>
<dbReference type="PANTHER" id="PTHR24223">
    <property type="entry name" value="ATP-BINDING CASSETTE SUB-FAMILY C"/>
    <property type="match status" value="1"/>
</dbReference>
<dbReference type="GO" id="GO:0016887">
    <property type="term" value="F:ATP hydrolysis activity"/>
    <property type="evidence" value="ECO:0007669"/>
    <property type="project" value="InterPro"/>
</dbReference>
<dbReference type="Pfam" id="PF00664">
    <property type="entry name" value="ABC_membrane"/>
    <property type="match status" value="2"/>
</dbReference>
<keyword evidence="2" id="KW-0813">Transport</keyword>
<dbReference type="Pfam" id="PF00005">
    <property type="entry name" value="ABC_tran"/>
    <property type="match status" value="2"/>
</dbReference>
<feature type="transmembrane region" description="Helical" evidence="9">
    <location>
        <begin position="6"/>
        <end position="27"/>
    </location>
</feature>
<dbReference type="Proteomes" id="UP001194580">
    <property type="component" value="Unassembled WGS sequence"/>
</dbReference>
<keyword evidence="7 9" id="KW-0472">Membrane</keyword>
<evidence type="ECO:0000256" key="3">
    <source>
        <dbReference type="ARBA" id="ARBA00022692"/>
    </source>
</evidence>
<feature type="transmembrane region" description="Helical" evidence="9">
    <location>
        <begin position="81"/>
        <end position="101"/>
    </location>
</feature>
<dbReference type="CDD" id="cd03250">
    <property type="entry name" value="ABCC_MRP_domain1"/>
    <property type="match status" value="1"/>
</dbReference>
<feature type="domain" description="ABC transmembrane type-1" evidence="11">
    <location>
        <begin position="296"/>
        <end position="588"/>
    </location>
</feature>
<feature type="domain" description="ABC transmembrane type-1" evidence="11">
    <location>
        <begin position="1066"/>
        <end position="1312"/>
    </location>
</feature>
<dbReference type="InterPro" id="IPR003439">
    <property type="entry name" value="ABC_transporter-like_ATP-bd"/>
</dbReference>
<feature type="transmembrane region" description="Helical" evidence="9">
    <location>
        <begin position="559"/>
        <end position="587"/>
    </location>
</feature>
<dbReference type="InterPro" id="IPR011527">
    <property type="entry name" value="ABC1_TM_dom"/>
</dbReference>
<dbReference type="InterPro" id="IPR027417">
    <property type="entry name" value="P-loop_NTPase"/>
</dbReference>
<feature type="transmembrane region" description="Helical" evidence="9">
    <location>
        <begin position="1070"/>
        <end position="1094"/>
    </location>
</feature>
<name>A0AAD4DA72_9FUNG</name>
<dbReference type="Gene3D" id="1.20.1560.10">
    <property type="entry name" value="ABC transporter type 1, transmembrane domain"/>
    <property type="match status" value="2"/>
</dbReference>
<evidence type="ECO:0000256" key="1">
    <source>
        <dbReference type="ARBA" id="ARBA00004141"/>
    </source>
</evidence>
<evidence type="ECO:0000256" key="6">
    <source>
        <dbReference type="ARBA" id="ARBA00022989"/>
    </source>
</evidence>
<evidence type="ECO:0000256" key="8">
    <source>
        <dbReference type="SAM" id="MobiDB-lite"/>
    </source>
</evidence>
<gene>
    <name evidence="12" type="ORF">BGZ95_011349</name>
</gene>
<evidence type="ECO:0000256" key="5">
    <source>
        <dbReference type="ARBA" id="ARBA00022840"/>
    </source>
</evidence>
<feature type="transmembrane region" description="Helical" evidence="9">
    <location>
        <begin position="1149"/>
        <end position="1167"/>
    </location>
</feature>
<dbReference type="InterPro" id="IPR003593">
    <property type="entry name" value="AAA+_ATPase"/>
</dbReference>
<comment type="subcellular location">
    <subcellularLocation>
        <location evidence="1">Membrane</location>
        <topology evidence="1">Multi-pass membrane protein</topology>
    </subcellularLocation>
</comment>
<dbReference type="SUPFAM" id="SSF90123">
    <property type="entry name" value="ABC transporter transmembrane region"/>
    <property type="match status" value="2"/>
</dbReference>
<dbReference type="CDD" id="cd18604">
    <property type="entry name" value="ABC_6TM_VMR1_D2_like"/>
    <property type="match status" value="1"/>
</dbReference>
<organism evidence="12 13">
    <name type="scientific">Linnemannia exigua</name>
    <dbReference type="NCBI Taxonomy" id="604196"/>
    <lineage>
        <taxon>Eukaryota</taxon>
        <taxon>Fungi</taxon>
        <taxon>Fungi incertae sedis</taxon>
        <taxon>Mucoromycota</taxon>
        <taxon>Mortierellomycotina</taxon>
        <taxon>Mortierellomycetes</taxon>
        <taxon>Mortierellales</taxon>
        <taxon>Mortierellaceae</taxon>
        <taxon>Linnemannia</taxon>
    </lineage>
</organism>
<sequence>MDDSLRLVGAVLPLAYTLSSAVLLVYLSTKPIHLDQYESIRSSDDSNTLNDFDGTVNNNNNNNNNARSSTDASADGLGINIARLGLTAFQLGLAVFSLIHVRLGNTNDSETSNFLFDAASVLPWTLALALAFTFVFRPATAYRFWIRPQLDIFYALELILMSIGLYRSTSLSLPTLDRLLQHRIQDIAWLTTVLLVWMSLLTRPYQPSNLIRKPRGRIPSAVSSESAASLYSLLTFTWVNPLVYLGYRKTVQETDLPNLEVQDLSSTTSNQFTLAKNKSFVWSLLTVLKSDMFVQFLAGIPYNILIIATPICLKNIVAHIECNDCGPPTTSTYLWVIGLLAAPLAESIFNQVCMHRGRRLALKASSVCNSEVFKKSLRRKDIASSTEYKEDEQGNRKRDRSANISNLVAVDVRSIEDTLCTLHEIYGLPIQAVLASIELYHLLGPAALIGIGFMIVTLPLPALLSSVIMRLFASIMESKDNRMDILTEMLNAMRTVKYFGWESKFVEMVTIAREEELANNKKMYKQISFSSIAYFIIPFLNMVVLLVAYTVFYGNTITASVLFTTLLLFEILSTSLNSVPWTFVSLVETRVSLDRIRAFLDEDEIDRDTTVTKLDPKARPAPSAQTTPTSSHPVIGFVDATYSWPNKAAKKAKAISTSSPVDPARKIGWLRNLKSKLFKASTPTEQDRSPPNGTSTPDPNATIERFQLSNISATFPIGELSLIVGPTGSGKSALLLALLGELERIEGHMYLPRLDYDNSRSHNLGSGVAYVAQTAWLQNATVRDNILFGKAFDQERYSAVLEGCALTTDLDILESGDLTEIGEQGITLSGGQKQRVSLARAIYSDASVLLLDDCLSAVDTHTGRHIFHTLNGPLLDGRTILMATHQVQLTLTAARYVVVLDKGKVVGTGTPKDCIHRGWVDKNVTFTSVSDQSSEVDTLNEDKGTKSKDAKAESAPIKLTEEEKKAEGSVPLKIYKYFFFASGGWIAWFCIVALYSLQQGAIVAEKSWLAFWTNKMAEAIGSLVHITADAVTPKVVVASAKEAFAPKNVSDYSTTTMALFVKGTPNSASLGFYIGVYVLLGLAPMVLNTLFLLYSMTVVTITGSRSIHSQLLHKISRAKTRFFDTTPVGRIINRFSADMATIDNDLLRYLLQLMGSIVMIIVTVLVISVNMPIFVVPASFILCIYLVIAVLYVPISRDLKRINSVSRSPILNHFNESLNGLTTIRAYGFEHRFQKTNLTNLDNSNRAYYWLWSTSRWLSWRLDLTSALVAFCVGLLILQKADSFEPGWAALCLTYSTMFNSSVSYMIRSYAQNEMNMNSLERIIEYTNIEEEAPAIIEGSRPPASWPHAGQIVIDHLTVRYSPESPDILKNVSLSVKGGEKVGVVGRTGSGKSTLAISLLRILEPSWGTILIDGIDVTKIGLQDLRSRLTIIPQDPVLFTGTLRFNLDPFGEHEDIELWEALRRSHLIPSAASNINNSSSSLRDSQSSTSGLDAETSPSSDEATIDPSKITLDTEVQQGGSNFSQGQRQLIALARALVRQSKIIIMDEATASVDFETDLKIQQTIREEMADATIITIAHRIRTIADFDRVLVMQTGEVAEFDTPFTLMRQKGSLFRELCDQSTELDVLLEISEAKQRRDSA</sequence>
<dbReference type="InterPro" id="IPR036640">
    <property type="entry name" value="ABC1_TM_sf"/>
</dbReference>
<evidence type="ECO:0000256" key="2">
    <source>
        <dbReference type="ARBA" id="ARBA00022448"/>
    </source>
</evidence>
<dbReference type="CDD" id="cd18596">
    <property type="entry name" value="ABC_6TM_VMR1_D1_like"/>
    <property type="match status" value="1"/>
</dbReference>
<feature type="transmembrane region" description="Helical" evidence="9">
    <location>
        <begin position="532"/>
        <end position="553"/>
    </location>
</feature>
<feature type="transmembrane region" description="Helical" evidence="9">
    <location>
        <begin position="1262"/>
        <end position="1281"/>
    </location>
</feature>
<dbReference type="PROSITE" id="PS50893">
    <property type="entry name" value="ABC_TRANSPORTER_2"/>
    <property type="match status" value="2"/>
</dbReference>
<accession>A0AAD4DA72</accession>
<keyword evidence="6 9" id="KW-1133">Transmembrane helix</keyword>
<feature type="transmembrane region" description="Helical" evidence="9">
    <location>
        <begin position="121"/>
        <end position="139"/>
    </location>
</feature>
<keyword evidence="13" id="KW-1185">Reference proteome</keyword>
<reference evidence="12" key="1">
    <citation type="journal article" date="2020" name="Fungal Divers.">
        <title>Resolving the Mortierellaceae phylogeny through synthesis of multi-gene phylogenetics and phylogenomics.</title>
        <authorList>
            <person name="Vandepol N."/>
            <person name="Liber J."/>
            <person name="Desiro A."/>
            <person name="Na H."/>
            <person name="Kennedy M."/>
            <person name="Barry K."/>
            <person name="Grigoriev I.V."/>
            <person name="Miller A.N."/>
            <person name="O'Donnell K."/>
            <person name="Stajich J.E."/>
            <person name="Bonito G."/>
        </authorList>
    </citation>
    <scope>NUCLEOTIDE SEQUENCE</scope>
    <source>
        <strain evidence="12">NRRL 28262</strain>
    </source>
</reference>
<dbReference type="InterPro" id="IPR050173">
    <property type="entry name" value="ABC_transporter_C-like"/>
</dbReference>